<proteinExistence type="predicted"/>
<evidence type="ECO:0000256" key="1">
    <source>
        <dbReference type="SAM" id="MobiDB-lite"/>
    </source>
</evidence>
<gene>
    <name evidence="2" type="ORF">BO71DRAFT_430143</name>
</gene>
<reference evidence="2 3" key="1">
    <citation type="submission" date="2018-02" db="EMBL/GenBank/DDBJ databases">
        <title>The genomes of Aspergillus section Nigri reveals drivers in fungal speciation.</title>
        <authorList>
            <consortium name="DOE Joint Genome Institute"/>
            <person name="Vesth T.C."/>
            <person name="Nybo J."/>
            <person name="Theobald S."/>
            <person name="Brandl J."/>
            <person name="Frisvad J.C."/>
            <person name="Nielsen K.F."/>
            <person name="Lyhne E.K."/>
            <person name="Kogle M.E."/>
            <person name="Kuo A."/>
            <person name="Riley R."/>
            <person name="Clum A."/>
            <person name="Nolan M."/>
            <person name="Lipzen A."/>
            <person name="Salamov A."/>
            <person name="Henrissat B."/>
            <person name="Wiebenga A."/>
            <person name="De vries R.P."/>
            <person name="Grigoriev I.V."/>
            <person name="Mortensen U.H."/>
            <person name="Andersen M.R."/>
            <person name="Baker S.E."/>
        </authorList>
    </citation>
    <scope>NUCLEOTIDE SEQUENCE [LARGE SCALE GENOMIC DNA]</scope>
    <source>
        <strain evidence="2 3">CBS 707.79</strain>
    </source>
</reference>
<dbReference type="Proteomes" id="UP000247810">
    <property type="component" value="Unassembled WGS sequence"/>
</dbReference>
<dbReference type="EMBL" id="KZ825874">
    <property type="protein sequence ID" value="PYH94307.1"/>
    <property type="molecule type" value="Genomic_DNA"/>
</dbReference>
<protein>
    <submittedName>
        <fullName evidence="2">Uncharacterized protein</fullName>
    </submittedName>
</protein>
<sequence length="192" mass="20238">MSYHDLPLLTLPSLRVFPDACHPARGQPWRVSDESLARACLPETSGNCTVAGQLPSSTVRGLLEAYREAPGQPGLHVGVGLGEGDSAKGQASAKGRLSSHALGEGWPAKPILRSITPHHLCNPDGATLRAPASGLDGARIEFPRPTPSPRRPRIRDSRAGTCLLSSTGLQPHAPGHVARAVNGPHFRLMPVT</sequence>
<feature type="region of interest" description="Disordered" evidence="1">
    <location>
        <begin position="132"/>
        <end position="156"/>
    </location>
</feature>
<dbReference type="AlphaFoldDB" id="A0A319DJN3"/>
<evidence type="ECO:0000313" key="3">
    <source>
        <dbReference type="Proteomes" id="UP000247810"/>
    </source>
</evidence>
<accession>A0A319DJN3</accession>
<organism evidence="2 3">
    <name type="scientific">Aspergillus ellipticus CBS 707.79</name>
    <dbReference type="NCBI Taxonomy" id="1448320"/>
    <lineage>
        <taxon>Eukaryota</taxon>
        <taxon>Fungi</taxon>
        <taxon>Dikarya</taxon>
        <taxon>Ascomycota</taxon>
        <taxon>Pezizomycotina</taxon>
        <taxon>Eurotiomycetes</taxon>
        <taxon>Eurotiomycetidae</taxon>
        <taxon>Eurotiales</taxon>
        <taxon>Aspergillaceae</taxon>
        <taxon>Aspergillus</taxon>
        <taxon>Aspergillus subgen. Circumdati</taxon>
    </lineage>
</organism>
<dbReference type="VEuPathDB" id="FungiDB:BO71DRAFT_430143"/>
<keyword evidence="3" id="KW-1185">Reference proteome</keyword>
<name>A0A319DJN3_9EURO</name>
<evidence type="ECO:0000313" key="2">
    <source>
        <dbReference type="EMBL" id="PYH94307.1"/>
    </source>
</evidence>